<dbReference type="AlphaFoldDB" id="A0A0G2TD04"/>
<dbReference type="GO" id="GO:0005743">
    <property type="term" value="C:mitochondrial inner membrane"/>
    <property type="evidence" value="ECO:0007669"/>
    <property type="project" value="UniProtKB-SubCell"/>
</dbReference>
<evidence type="ECO:0000256" key="1">
    <source>
        <dbReference type="ARBA" id="ARBA00004448"/>
    </source>
</evidence>
<keyword evidence="4 16" id="KW-0813">Transport</keyword>
<dbReference type="InterPro" id="IPR008972">
    <property type="entry name" value="Cupredoxin"/>
</dbReference>
<evidence type="ECO:0000256" key="7">
    <source>
        <dbReference type="ARBA" id="ARBA00022792"/>
    </source>
</evidence>
<dbReference type="SUPFAM" id="SSF49503">
    <property type="entry name" value="Cupredoxins"/>
    <property type="match status" value="1"/>
</dbReference>
<dbReference type="GeneID" id="24404594"/>
<comment type="subcellular location">
    <subcellularLocation>
        <location evidence="1 16">Mitochondrion inner membrane</location>
        <topology evidence="1 16">Multi-pass membrane protein</topology>
    </subcellularLocation>
</comment>
<dbReference type="InterPro" id="IPR011759">
    <property type="entry name" value="Cyt_c_oxidase_su2_TM_dom"/>
</dbReference>
<keyword evidence="10 16" id="KW-0249">Electron transport</keyword>
<dbReference type="Gene3D" id="2.60.40.420">
    <property type="entry name" value="Cupredoxins - blue copper proteins"/>
    <property type="match status" value="1"/>
</dbReference>
<evidence type="ECO:0000256" key="13">
    <source>
        <dbReference type="ARBA" id="ARBA00023128"/>
    </source>
</evidence>
<sequence length="250" mass="28265">MIFSFLGSYYSSIYNMYQGYLFDFIVSFMVMIMVFVVLVVLMLMMSSGCCKFYCFNGKLVELVCGVVPVVILVVQVGCSLGMLFYDGMVTNGESEEGVFGGSKLDIKVVGHQWYWVYEYSGLGDWMKFDSYLLGLDSLGLGDLAYVGGGESFEFARWVLWIVLMLLLEMLFILDNVPSYGFKLDALPGMVNVHLLRFDSVGVYYGMCSEICGAGQSYMPIVVEVVPDNVFFSWLEDYKHKFDIATRLGDW</sequence>
<geneLocation type="mitochondrion" evidence="20"/>
<dbReference type="CTD" id="4513"/>
<accession>A0A0G2TD04</accession>
<comment type="cofactor">
    <cofactor evidence="16">
        <name>Cu cation</name>
        <dbReference type="ChEBI" id="CHEBI:23378"/>
    </cofactor>
    <text evidence="16">Binds a copper A center.</text>
</comment>
<keyword evidence="13 16" id="KW-0496">Mitochondrion</keyword>
<keyword evidence="14 16" id="KW-0472">Membrane</keyword>
<feature type="transmembrane region" description="Helical" evidence="17">
    <location>
        <begin position="154"/>
        <end position="173"/>
    </location>
</feature>
<evidence type="ECO:0000256" key="3">
    <source>
        <dbReference type="ARBA" id="ARBA00015946"/>
    </source>
</evidence>
<dbReference type="Gene3D" id="1.10.287.90">
    <property type="match status" value="1"/>
</dbReference>
<dbReference type="Pfam" id="PF00116">
    <property type="entry name" value="COX2"/>
    <property type="match status" value="1"/>
</dbReference>
<feature type="transmembrane region" description="Helical" evidence="17">
    <location>
        <begin position="62"/>
        <end position="85"/>
    </location>
</feature>
<evidence type="ECO:0000256" key="2">
    <source>
        <dbReference type="ARBA" id="ARBA00007866"/>
    </source>
</evidence>
<dbReference type="RefSeq" id="YP_009142699.1">
    <property type="nucleotide sequence ID" value="NC_027190.1"/>
</dbReference>
<dbReference type="InterPro" id="IPR045187">
    <property type="entry name" value="CcO_II"/>
</dbReference>
<comment type="function">
    <text evidence="16">Component of the cytochrome c oxidase, the last enzyme in the mitochondrial electron transport chain which drives oxidative phosphorylation. The respiratory chain contains 3 multisubunit complexes succinate dehydrogenase (complex II, CII), ubiquinol-cytochrome c oxidoreductase (cytochrome b-c1 complex, complex III, CIII) and cytochrome c oxidase (complex IV, CIV), that cooperate to transfer electrons derived from NADH and succinate to molecular oxygen, creating an electrochemical gradient over the inner membrane that drives transmembrane transport and the ATP synthase. Cytochrome c oxidase is the component of the respiratory chain that catalyzes the reduction of oxygen to water. Electrons originating from reduced cytochrome c in the intermembrane space (IMS) are transferred via the dinuclear copper A center (CU(A)) of subunit 2 and heme A of subunit 1 to the active site in subunit 1, a binuclear center (BNC) formed by heme A3 and copper B (CU(B)). The BNC reduces molecular oxygen to 2 water molecules using 4 electrons from cytochrome c in the IMS and 4 protons from the mitochondrial matrix.</text>
</comment>
<comment type="catalytic activity">
    <reaction evidence="15">
        <text>4 Fe(II)-[cytochrome c] + O2 + 8 H(+)(in) = 4 Fe(III)-[cytochrome c] + 2 H2O + 4 H(+)(out)</text>
        <dbReference type="Rhea" id="RHEA:11436"/>
        <dbReference type="Rhea" id="RHEA-COMP:10350"/>
        <dbReference type="Rhea" id="RHEA-COMP:14399"/>
        <dbReference type="ChEBI" id="CHEBI:15377"/>
        <dbReference type="ChEBI" id="CHEBI:15378"/>
        <dbReference type="ChEBI" id="CHEBI:15379"/>
        <dbReference type="ChEBI" id="CHEBI:29033"/>
        <dbReference type="ChEBI" id="CHEBI:29034"/>
        <dbReference type="EC" id="7.1.1.9"/>
    </reaction>
    <physiologicalReaction direction="left-to-right" evidence="15">
        <dbReference type="Rhea" id="RHEA:11437"/>
    </physiologicalReaction>
</comment>
<evidence type="ECO:0000256" key="9">
    <source>
        <dbReference type="ARBA" id="ARBA00022967"/>
    </source>
</evidence>
<keyword evidence="8" id="KW-0460">Magnesium</keyword>
<reference evidence="20" key="1">
    <citation type="submission" date="2015-01" db="EMBL/GenBank/DDBJ databases">
        <title>The complete mitochondrial genome of Oxyuris equi(Nematoda: Oxyurida): Compared with other pinworms Enterobius vermicularis and Wellcomia siamensis.</title>
        <authorList>
            <person name="Zhang Y."/>
            <person name="Chang Q.C."/>
            <person name="Xu W."/>
            <person name="Wang C."/>
        </authorList>
    </citation>
    <scope>NUCLEOTIDE SEQUENCE</scope>
</reference>
<dbReference type="Pfam" id="PF02790">
    <property type="entry name" value="COX2_TM"/>
    <property type="match status" value="1"/>
</dbReference>
<dbReference type="InterPro" id="IPR002429">
    <property type="entry name" value="CcO_II-like_C"/>
</dbReference>
<organism evidence="20">
    <name type="scientific">Oxyuris equi</name>
    <dbReference type="NCBI Taxonomy" id="132389"/>
    <lineage>
        <taxon>Eukaryota</taxon>
        <taxon>Metazoa</taxon>
        <taxon>Ecdysozoa</taxon>
        <taxon>Nematoda</taxon>
        <taxon>Chromadorea</taxon>
        <taxon>Rhabditida</taxon>
        <taxon>Spirurina</taxon>
        <taxon>Oxyuridomorpha</taxon>
        <taxon>Oxyuroidea</taxon>
        <taxon>Oxyuridae</taxon>
        <taxon>Oxyuris</taxon>
    </lineage>
</organism>
<feature type="transmembrane region" description="Helical" evidence="17">
    <location>
        <begin position="20"/>
        <end position="41"/>
    </location>
</feature>
<proteinExistence type="inferred from homology"/>
<keyword evidence="12 16" id="KW-0186">Copper</keyword>
<evidence type="ECO:0000256" key="6">
    <source>
        <dbReference type="ARBA" id="ARBA00022692"/>
    </source>
</evidence>
<dbReference type="PROSITE" id="PS50999">
    <property type="entry name" value="COX2_TM"/>
    <property type="match status" value="1"/>
</dbReference>
<evidence type="ECO:0000259" key="19">
    <source>
        <dbReference type="PROSITE" id="PS50999"/>
    </source>
</evidence>
<evidence type="ECO:0000256" key="16">
    <source>
        <dbReference type="RuleBase" id="RU000457"/>
    </source>
</evidence>
<feature type="domain" description="Cytochrome oxidase subunit II copper A binding" evidence="18">
    <location>
        <begin position="101"/>
        <end position="236"/>
    </location>
</feature>
<gene>
    <name evidence="20" type="primary">COX2</name>
</gene>
<evidence type="ECO:0000259" key="18">
    <source>
        <dbReference type="PROSITE" id="PS50857"/>
    </source>
</evidence>
<evidence type="ECO:0000256" key="4">
    <source>
        <dbReference type="ARBA" id="ARBA00022448"/>
    </source>
</evidence>
<evidence type="ECO:0000256" key="10">
    <source>
        <dbReference type="ARBA" id="ARBA00022982"/>
    </source>
</evidence>
<feature type="domain" description="Cytochrome oxidase subunit II transmembrane region profile" evidence="19">
    <location>
        <begin position="1"/>
        <end position="90"/>
    </location>
</feature>
<dbReference type="GO" id="GO:0004129">
    <property type="term" value="F:cytochrome-c oxidase activity"/>
    <property type="evidence" value="ECO:0007669"/>
    <property type="project" value="UniProtKB-EC"/>
</dbReference>
<dbReference type="GO" id="GO:0042773">
    <property type="term" value="P:ATP synthesis coupled electron transport"/>
    <property type="evidence" value="ECO:0007669"/>
    <property type="project" value="TreeGrafter"/>
</dbReference>
<keyword evidence="9" id="KW-1278">Translocase</keyword>
<dbReference type="GO" id="GO:0005507">
    <property type="term" value="F:copper ion binding"/>
    <property type="evidence" value="ECO:0007669"/>
    <property type="project" value="InterPro"/>
</dbReference>
<evidence type="ECO:0000256" key="5">
    <source>
        <dbReference type="ARBA" id="ARBA00022660"/>
    </source>
</evidence>
<dbReference type="PRINTS" id="PR01166">
    <property type="entry name" value="CYCOXIDASEII"/>
</dbReference>
<protein>
    <recommendedName>
        <fullName evidence="3 16">Cytochrome c oxidase subunit 2</fullName>
    </recommendedName>
</protein>
<keyword evidence="5 16" id="KW-0679">Respiratory chain</keyword>
<keyword evidence="11 17" id="KW-1133">Transmembrane helix</keyword>
<dbReference type="EMBL" id="KP404095">
    <property type="protein sequence ID" value="AKI07549.1"/>
    <property type="molecule type" value="Genomic_DNA"/>
</dbReference>
<evidence type="ECO:0000256" key="15">
    <source>
        <dbReference type="ARBA" id="ARBA00049512"/>
    </source>
</evidence>
<dbReference type="InterPro" id="IPR036257">
    <property type="entry name" value="Cyt_c_oxidase_su2_TM_sf"/>
</dbReference>
<keyword evidence="16" id="KW-0479">Metal-binding</keyword>
<evidence type="ECO:0000256" key="12">
    <source>
        <dbReference type="ARBA" id="ARBA00023008"/>
    </source>
</evidence>
<name>A0A0G2TD04_9BILA</name>
<comment type="similarity">
    <text evidence="2 16">Belongs to the cytochrome c oxidase subunit 2 family.</text>
</comment>
<evidence type="ECO:0000256" key="17">
    <source>
        <dbReference type="SAM" id="Phobius"/>
    </source>
</evidence>
<dbReference type="SUPFAM" id="SSF81464">
    <property type="entry name" value="Cytochrome c oxidase subunit II-like, transmembrane region"/>
    <property type="match status" value="1"/>
</dbReference>
<evidence type="ECO:0000256" key="8">
    <source>
        <dbReference type="ARBA" id="ARBA00022842"/>
    </source>
</evidence>
<keyword evidence="7 16" id="KW-0999">Mitochondrion inner membrane</keyword>
<evidence type="ECO:0000256" key="11">
    <source>
        <dbReference type="ARBA" id="ARBA00022989"/>
    </source>
</evidence>
<evidence type="ECO:0000256" key="14">
    <source>
        <dbReference type="ARBA" id="ARBA00023136"/>
    </source>
</evidence>
<dbReference type="PANTHER" id="PTHR22888:SF9">
    <property type="entry name" value="CYTOCHROME C OXIDASE SUBUNIT 2"/>
    <property type="match status" value="1"/>
</dbReference>
<keyword evidence="6 16" id="KW-0812">Transmembrane</keyword>
<evidence type="ECO:0000313" key="20">
    <source>
        <dbReference type="EMBL" id="AKI07549.1"/>
    </source>
</evidence>
<dbReference type="PROSITE" id="PS50857">
    <property type="entry name" value="COX2_CUA"/>
    <property type="match status" value="1"/>
</dbReference>
<dbReference type="PANTHER" id="PTHR22888">
    <property type="entry name" value="CYTOCHROME C OXIDASE, SUBUNIT II"/>
    <property type="match status" value="1"/>
</dbReference>